<name>A0A4C1VAV2_EUMVA</name>
<accession>A0A4C1VAV2</accession>
<proteinExistence type="predicted"/>
<reference evidence="1 2" key="1">
    <citation type="journal article" date="2019" name="Commun. Biol.">
        <title>The bagworm genome reveals a unique fibroin gene that provides high tensile strength.</title>
        <authorList>
            <person name="Kono N."/>
            <person name="Nakamura H."/>
            <person name="Ohtoshi R."/>
            <person name="Tomita M."/>
            <person name="Numata K."/>
            <person name="Arakawa K."/>
        </authorList>
    </citation>
    <scope>NUCLEOTIDE SEQUENCE [LARGE SCALE GENOMIC DNA]</scope>
</reference>
<dbReference type="AlphaFoldDB" id="A0A4C1VAV2"/>
<organism evidence="1 2">
    <name type="scientific">Eumeta variegata</name>
    <name type="common">Bagworm moth</name>
    <name type="synonym">Eumeta japonica</name>
    <dbReference type="NCBI Taxonomy" id="151549"/>
    <lineage>
        <taxon>Eukaryota</taxon>
        <taxon>Metazoa</taxon>
        <taxon>Ecdysozoa</taxon>
        <taxon>Arthropoda</taxon>
        <taxon>Hexapoda</taxon>
        <taxon>Insecta</taxon>
        <taxon>Pterygota</taxon>
        <taxon>Neoptera</taxon>
        <taxon>Endopterygota</taxon>
        <taxon>Lepidoptera</taxon>
        <taxon>Glossata</taxon>
        <taxon>Ditrysia</taxon>
        <taxon>Tineoidea</taxon>
        <taxon>Psychidae</taxon>
        <taxon>Oiketicinae</taxon>
        <taxon>Eumeta</taxon>
    </lineage>
</organism>
<evidence type="ECO:0000313" key="1">
    <source>
        <dbReference type="EMBL" id="GBP35783.1"/>
    </source>
</evidence>
<comment type="caution">
    <text evidence="1">The sequence shown here is derived from an EMBL/GenBank/DDBJ whole genome shotgun (WGS) entry which is preliminary data.</text>
</comment>
<sequence length="182" mass="20928">MGEGSKSTRQWGVRGERGISLGAVWSPTQCKRQVVRIQPACIALELTPAAFPWWRALTKSKRALSNDALGERIAASMQRSLWHLGEFIVLVLLARERVYLGIRMRSRFKKNTINEKLKLEDRHRAWHSPEMLTVLDGKAPVMEMVVMRNFLRRTVKLWNDLPSTMFPIKNKNGSSMKVPILF</sequence>
<protein>
    <submittedName>
        <fullName evidence="1">Uncharacterized protein</fullName>
    </submittedName>
</protein>
<keyword evidence="2" id="KW-1185">Reference proteome</keyword>
<dbReference type="Proteomes" id="UP000299102">
    <property type="component" value="Unassembled WGS sequence"/>
</dbReference>
<gene>
    <name evidence="1" type="ORF">EVAR_20637_1</name>
</gene>
<dbReference type="EMBL" id="BGZK01000309">
    <property type="protein sequence ID" value="GBP35783.1"/>
    <property type="molecule type" value="Genomic_DNA"/>
</dbReference>
<evidence type="ECO:0000313" key="2">
    <source>
        <dbReference type="Proteomes" id="UP000299102"/>
    </source>
</evidence>